<evidence type="ECO:0000256" key="3">
    <source>
        <dbReference type="ARBA" id="ARBA00023295"/>
    </source>
</evidence>
<evidence type="ECO:0000256" key="4">
    <source>
        <dbReference type="SAM" id="SignalP"/>
    </source>
</evidence>
<keyword evidence="6" id="KW-1185">Reference proteome</keyword>
<proteinExistence type="inferred from homology"/>
<keyword evidence="3" id="KW-0326">Glycosidase</keyword>
<keyword evidence="4" id="KW-0732">Signal</keyword>
<dbReference type="Gene3D" id="3.20.20.80">
    <property type="entry name" value="Glycosidases"/>
    <property type="match status" value="1"/>
</dbReference>
<evidence type="ECO:0000256" key="1">
    <source>
        <dbReference type="ARBA" id="ARBA00010646"/>
    </source>
</evidence>
<dbReference type="InterPro" id="IPR002053">
    <property type="entry name" value="Glyco_hydro_25"/>
</dbReference>
<accession>A0A545AZD5</accession>
<evidence type="ECO:0000313" key="6">
    <source>
        <dbReference type="Proteomes" id="UP000317982"/>
    </source>
</evidence>
<evidence type="ECO:0000256" key="2">
    <source>
        <dbReference type="ARBA" id="ARBA00022801"/>
    </source>
</evidence>
<dbReference type="GO" id="GO:0003796">
    <property type="term" value="F:lysozyme activity"/>
    <property type="evidence" value="ECO:0007669"/>
    <property type="project" value="InterPro"/>
</dbReference>
<dbReference type="SMART" id="SM00641">
    <property type="entry name" value="Glyco_25"/>
    <property type="match status" value="1"/>
</dbReference>
<protein>
    <submittedName>
        <fullName evidence="5">Hydrolase</fullName>
    </submittedName>
</protein>
<feature type="signal peptide" evidence="4">
    <location>
        <begin position="1"/>
        <end position="25"/>
    </location>
</feature>
<dbReference type="EMBL" id="VIRS01000002">
    <property type="protein sequence ID" value="TQS46682.1"/>
    <property type="molecule type" value="Genomic_DNA"/>
</dbReference>
<dbReference type="Pfam" id="PF01183">
    <property type="entry name" value="Glyco_hydro_25"/>
    <property type="match status" value="1"/>
</dbReference>
<sequence length="240" mass="26504">MLRRVPLFTIIALLLVAAVRTPADAATAPSGVPGVDVSNYQGSVNWAAVRNAGVRWTYILATDGLNTPNRRYFAGQYNGAFNAGIIRGSYHYARFSVSDGTTQARYFVMHGGGWSPDGMTLPGALDLEGRCGADPASTRRWIAQFLNEYRRTTRRDAVIYTTPNWWATCVGSWPQVTSRFPLWISNTRTTRPRVPSGWGYYTMWQWVHGEDGGRVSGVTGGVDQNVFNGTVNRLQAFARG</sequence>
<dbReference type="Proteomes" id="UP000317982">
    <property type="component" value="Unassembled WGS sequence"/>
</dbReference>
<dbReference type="InterPro" id="IPR017853">
    <property type="entry name" value="GH"/>
</dbReference>
<dbReference type="PANTHER" id="PTHR34135:SF2">
    <property type="entry name" value="LYSOZYME"/>
    <property type="match status" value="1"/>
</dbReference>
<dbReference type="OrthoDB" id="287365at2"/>
<reference evidence="5 6" key="1">
    <citation type="submission" date="2019-07" db="EMBL/GenBank/DDBJ databases">
        <title>Cryptosporangium phraense sp. nov., isolated from plant litter.</title>
        <authorList>
            <person name="Suriyachadkun C."/>
        </authorList>
    </citation>
    <scope>NUCLEOTIDE SEQUENCE [LARGE SCALE GENOMIC DNA]</scope>
    <source>
        <strain evidence="5 6">A-T 5661</strain>
    </source>
</reference>
<dbReference type="InterPro" id="IPR018077">
    <property type="entry name" value="Glyco_hydro_fam25_subgr"/>
</dbReference>
<feature type="chain" id="PRO_5022192606" evidence="4">
    <location>
        <begin position="26"/>
        <end position="240"/>
    </location>
</feature>
<name>A0A545AZD5_9ACTN</name>
<organism evidence="5 6">
    <name type="scientific">Cryptosporangium phraense</name>
    <dbReference type="NCBI Taxonomy" id="2593070"/>
    <lineage>
        <taxon>Bacteria</taxon>
        <taxon>Bacillati</taxon>
        <taxon>Actinomycetota</taxon>
        <taxon>Actinomycetes</taxon>
        <taxon>Cryptosporangiales</taxon>
        <taxon>Cryptosporangiaceae</taxon>
        <taxon>Cryptosporangium</taxon>
    </lineage>
</organism>
<dbReference type="GO" id="GO:0016998">
    <property type="term" value="P:cell wall macromolecule catabolic process"/>
    <property type="evidence" value="ECO:0007669"/>
    <property type="project" value="InterPro"/>
</dbReference>
<dbReference type="InParanoid" id="A0A545AZD5"/>
<dbReference type="PROSITE" id="PS51904">
    <property type="entry name" value="GLYCOSYL_HYDROL_F25_2"/>
    <property type="match status" value="1"/>
</dbReference>
<dbReference type="GO" id="GO:0016052">
    <property type="term" value="P:carbohydrate catabolic process"/>
    <property type="evidence" value="ECO:0007669"/>
    <property type="project" value="TreeGrafter"/>
</dbReference>
<comment type="caution">
    <text evidence="5">The sequence shown here is derived from an EMBL/GenBank/DDBJ whole genome shotgun (WGS) entry which is preliminary data.</text>
</comment>
<evidence type="ECO:0000313" key="5">
    <source>
        <dbReference type="EMBL" id="TQS46682.1"/>
    </source>
</evidence>
<comment type="similarity">
    <text evidence="1">Belongs to the glycosyl hydrolase 25 family.</text>
</comment>
<dbReference type="GO" id="GO:0009253">
    <property type="term" value="P:peptidoglycan catabolic process"/>
    <property type="evidence" value="ECO:0007669"/>
    <property type="project" value="InterPro"/>
</dbReference>
<dbReference type="PANTHER" id="PTHR34135">
    <property type="entry name" value="LYSOZYME"/>
    <property type="match status" value="1"/>
</dbReference>
<gene>
    <name evidence="5" type="ORF">FL583_03335</name>
</gene>
<dbReference type="AlphaFoldDB" id="A0A545AZD5"/>
<keyword evidence="2 5" id="KW-0378">Hydrolase</keyword>
<dbReference type="SUPFAM" id="SSF51445">
    <property type="entry name" value="(Trans)glycosidases"/>
    <property type="match status" value="1"/>
</dbReference>